<protein>
    <submittedName>
        <fullName evidence="3">Nucleoside-diphosphate-sugar epimerase protein</fullName>
    </submittedName>
</protein>
<dbReference type="OrthoDB" id="9808276at2"/>
<dbReference type="InterPro" id="IPR036291">
    <property type="entry name" value="NAD(P)-bd_dom_sf"/>
</dbReference>
<dbReference type="PANTHER" id="PTHR43574">
    <property type="entry name" value="EPIMERASE-RELATED"/>
    <property type="match status" value="1"/>
</dbReference>
<dbReference type="Proteomes" id="UP000035503">
    <property type="component" value="Chromosome"/>
</dbReference>
<dbReference type="KEGG" id="lau:G293_03420"/>
<dbReference type="AlphaFoldDB" id="A0A0G3I960"/>
<evidence type="ECO:0000313" key="4">
    <source>
        <dbReference type="Proteomes" id="UP000035503"/>
    </source>
</evidence>
<dbReference type="SUPFAM" id="SSF51735">
    <property type="entry name" value="NAD(P)-binding Rossmann-fold domains"/>
    <property type="match status" value="1"/>
</dbReference>
<gene>
    <name evidence="3" type="ORF">G293_03420</name>
</gene>
<name>A0A0G3I960_LIBAF</name>
<keyword evidence="1" id="KW-0520">NAD</keyword>
<evidence type="ECO:0000259" key="2">
    <source>
        <dbReference type="Pfam" id="PF01370"/>
    </source>
</evidence>
<evidence type="ECO:0000313" key="3">
    <source>
        <dbReference type="EMBL" id="AKK20312.1"/>
    </source>
</evidence>
<proteinExistence type="predicted"/>
<dbReference type="STRING" id="1277257.G293_03420"/>
<evidence type="ECO:0000256" key="1">
    <source>
        <dbReference type="ARBA" id="ARBA00023027"/>
    </source>
</evidence>
<reference evidence="3 4" key="1">
    <citation type="journal article" date="2015" name="Genome Announc.">
        <title>Complete Genome Sequence of 'Candidatus Liberibacter africanus,' a Bacterium Associated with Citrus Huanglongbing.</title>
        <authorList>
            <person name="Lin H."/>
            <person name="Pietersen G."/>
            <person name="Han C."/>
            <person name="Read D.A."/>
            <person name="Lou B."/>
            <person name="Gupta G."/>
            <person name="Civerolo E.L."/>
        </authorList>
    </citation>
    <scope>NUCLEOTIDE SEQUENCE [LARGE SCALE GENOMIC DNA]</scope>
    <source>
        <strain evidence="3 4">PTSAPSY</strain>
    </source>
</reference>
<accession>A0A0G3I960</accession>
<feature type="domain" description="NAD-dependent epimerase/dehydratase" evidence="2">
    <location>
        <begin position="101"/>
        <end position="210"/>
    </location>
</feature>
<dbReference type="PATRIC" id="fig|1277257.4.peg.735"/>
<sequence>MHLMIFGAGYTGKFIADEALQAGIHTSGTTRSVSNFPELQNKGISSFVFANQKIDTALREKLYYTTHIVQCIKPGNAGDPCIISMGEDFHRLVPHLKWIGYLSSTSVYGNREGQWVNENSFIHPISCIATQRVNAEKMWLSITKKLNIKVAILRLSGIYGPQRNPFITIKQKKSLRLIKQNQVFNRIRVEDIARSVIFLINNHLGGIFNISDDEPAPPQNIIMEAASLMEISPPPEKYFNITDISPITRFFYADNKRISNAKIKSLGFHFLYPNYRISLKQLWEQMKNV</sequence>
<dbReference type="RefSeq" id="WP_047264315.1">
    <property type="nucleotide sequence ID" value="NZ_CP004021.1"/>
</dbReference>
<dbReference type="InterPro" id="IPR001509">
    <property type="entry name" value="Epimerase_deHydtase"/>
</dbReference>
<dbReference type="Gene3D" id="3.40.50.720">
    <property type="entry name" value="NAD(P)-binding Rossmann-like Domain"/>
    <property type="match status" value="1"/>
</dbReference>
<dbReference type="Pfam" id="PF01370">
    <property type="entry name" value="Epimerase"/>
    <property type="match status" value="1"/>
</dbReference>
<keyword evidence="4" id="KW-1185">Reference proteome</keyword>
<dbReference type="EMBL" id="CP004021">
    <property type="protein sequence ID" value="AKK20312.1"/>
    <property type="molecule type" value="Genomic_DNA"/>
</dbReference>
<organism evidence="3 4">
    <name type="scientific">Candidatus Liberibacter africanus PTSAPSY</name>
    <dbReference type="NCBI Taxonomy" id="1277257"/>
    <lineage>
        <taxon>Bacteria</taxon>
        <taxon>Pseudomonadati</taxon>
        <taxon>Pseudomonadota</taxon>
        <taxon>Alphaproteobacteria</taxon>
        <taxon>Hyphomicrobiales</taxon>
        <taxon>Rhizobiaceae</taxon>
        <taxon>Liberibacter</taxon>
    </lineage>
</organism>